<evidence type="ECO:0000313" key="5">
    <source>
        <dbReference type="Proteomes" id="UP001206128"/>
    </source>
</evidence>
<proteinExistence type="predicted"/>
<dbReference type="CDD" id="cd04301">
    <property type="entry name" value="NAT_SF"/>
    <property type="match status" value="1"/>
</dbReference>
<dbReference type="SUPFAM" id="SSF55729">
    <property type="entry name" value="Acyl-CoA N-acyltransferases (Nat)"/>
    <property type="match status" value="1"/>
</dbReference>
<name>A0AAE3GDI6_9PSEU</name>
<keyword evidence="1" id="KW-0808">Transferase</keyword>
<feature type="domain" description="N-acetyltransferase" evidence="3">
    <location>
        <begin position="11"/>
        <end position="150"/>
    </location>
</feature>
<dbReference type="GO" id="GO:0008080">
    <property type="term" value="F:N-acetyltransferase activity"/>
    <property type="evidence" value="ECO:0007669"/>
    <property type="project" value="InterPro"/>
</dbReference>
<dbReference type="PANTHER" id="PTHR43626:SF4">
    <property type="entry name" value="GCN5-RELATED N-ACETYLTRANSFERASE 2, CHLOROPLASTIC"/>
    <property type="match status" value="1"/>
</dbReference>
<reference evidence="4" key="1">
    <citation type="submission" date="2022-06" db="EMBL/GenBank/DDBJ databases">
        <title>Genomic Encyclopedia of Archaeal and Bacterial Type Strains, Phase II (KMG-II): from individual species to whole genera.</title>
        <authorList>
            <person name="Goeker M."/>
        </authorList>
    </citation>
    <scope>NUCLEOTIDE SEQUENCE</scope>
    <source>
        <strain evidence="4">DSM 43935</strain>
    </source>
</reference>
<evidence type="ECO:0000256" key="2">
    <source>
        <dbReference type="ARBA" id="ARBA00023315"/>
    </source>
</evidence>
<gene>
    <name evidence="4" type="ORF">LX83_002131</name>
</gene>
<dbReference type="Gene3D" id="3.40.630.30">
    <property type="match status" value="1"/>
</dbReference>
<dbReference type="RefSeq" id="WP_253769892.1">
    <property type="nucleotide sequence ID" value="NZ_JAMTCK010000004.1"/>
</dbReference>
<dbReference type="Pfam" id="PF13508">
    <property type="entry name" value="Acetyltransf_7"/>
    <property type="match status" value="1"/>
</dbReference>
<dbReference type="PANTHER" id="PTHR43626">
    <property type="entry name" value="ACYL-COA N-ACYLTRANSFERASE"/>
    <property type="match status" value="1"/>
</dbReference>
<keyword evidence="2" id="KW-0012">Acyltransferase</keyword>
<accession>A0AAE3GDI6</accession>
<keyword evidence="5" id="KW-1185">Reference proteome</keyword>
<dbReference type="EMBL" id="JAMTCK010000004">
    <property type="protein sequence ID" value="MCP2165282.1"/>
    <property type="molecule type" value="Genomic_DNA"/>
</dbReference>
<dbReference type="PROSITE" id="PS51186">
    <property type="entry name" value="GNAT"/>
    <property type="match status" value="1"/>
</dbReference>
<sequence>MTSAAAIEYTCDLAGLTPADLAGFFVGWPAPPEPARRLALLHGSQHVVLAKDADRVVGFVTALTDGVLMAYLPLLEVLPEYQGRGIGTELVRRVLGELDRHHRELSGDPDGGMYGIDLCCDDDVVPFYRRLGFQRVNGMVLRPTLTRGRA</sequence>
<dbReference type="Proteomes" id="UP001206128">
    <property type="component" value="Unassembled WGS sequence"/>
</dbReference>
<dbReference type="InterPro" id="IPR000182">
    <property type="entry name" value="GNAT_dom"/>
</dbReference>
<protein>
    <submittedName>
        <fullName evidence="4">Acetyltransferase (GNAT) domain-containing protein</fullName>
    </submittedName>
</protein>
<dbReference type="AlphaFoldDB" id="A0AAE3GDI6"/>
<dbReference type="GO" id="GO:0005737">
    <property type="term" value="C:cytoplasm"/>
    <property type="evidence" value="ECO:0007669"/>
    <property type="project" value="TreeGrafter"/>
</dbReference>
<evidence type="ECO:0000256" key="1">
    <source>
        <dbReference type="ARBA" id="ARBA00022679"/>
    </source>
</evidence>
<evidence type="ECO:0000313" key="4">
    <source>
        <dbReference type="EMBL" id="MCP2165282.1"/>
    </source>
</evidence>
<dbReference type="InterPro" id="IPR045039">
    <property type="entry name" value="NSI-like"/>
</dbReference>
<evidence type="ECO:0000259" key="3">
    <source>
        <dbReference type="PROSITE" id="PS51186"/>
    </source>
</evidence>
<comment type="caution">
    <text evidence="4">The sequence shown here is derived from an EMBL/GenBank/DDBJ whole genome shotgun (WGS) entry which is preliminary data.</text>
</comment>
<dbReference type="InterPro" id="IPR016181">
    <property type="entry name" value="Acyl_CoA_acyltransferase"/>
</dbReference>
<organism evidence="4 5">
    <name type="scientific">Goodfellowiella coeruleoviolacea</name>
    <dbReference type="NCBI Taxonomy" id="334858"/>
    <lineage>
        <taxon>Bacteria</taxon>
        <taxon>Bacillati</taxon>
        <taxon>Actinomycetota</taxon>
        <taxon>Actinomycetes</taxon>
        <taxon>Pseudonocardiales</taxon>
        <taxon>Pseudonocardiaceae</taxon>
        <taxon>Goodfellowiella</taxon>
    </lineage>
</organism>